<comment type="subunit">
    <text evidence="12">Heterodimer of a large membrane-associated beta subunit and a small pyruvoyl-containing alpha subunit.</text>
</comment>
<dbReference type="InterPro" id="IPR003817">
    <property type="entry name" value="PS_Dcarbxylase"/>
</dbReference>
<feature type="active site" description="Charge relay system; for autoendoproteolytic cleavage activity" evidence="12">
    <location>
        <position position="93"/>
    </location>
</feature>
<evidence type="ECO:0000256" key="10">
    <source>
        <dbReference type="ARBA" id="ARBA00023264"/>
    </source>
</evidence>
<dbReference type="InterPro" id="IPR033177">
    <property type="entry name" value="PSD-B"/>
</dbReference>
<feature type="chain" id="PRO_5023268688" description="Phosphatidylserine decarboxylase alpha chain" evidence="12">
    <location>
        <begin position="257"/>
        <end position="297"/>
    </location>
</feature>
<dbReference type="Pfam" id="PF02666">
    <property type="entry name" value="PS_Dcarbxylase"/>
    <property type="match status" value="1"/>
</dbReference>
<keyword evidence="2 12" id="KW-1003">Cell membrane</keyword>
<dbReference type="EMBL" id="CP014671">
    <property type="protein sequence ID" value="ANX05641.1"/>
    <property type="molecule type" value="Genomic_DNA"/>
</dbReference>
<dbReference type="EC" id="4.1.1.65" evidence="12"/>
<dbReference type="FunCoup" id="A0A1B1YXV4">
    <property type="interactions" value="290"/>
</dbReference>
<dbReference type="GO" id="GO:0004609">
    <property type="term" value="F:phosphatidylserine decarboxylase activity"/>
    <property type="evidence" value="ECO:0007669"/>
    <property type="project" value="UniProtKB-UniRule"/>
</dbReference>
<comment type="catalytic activity">
    <reaction evidence="12">
        <text>a 1,2-diacyl-sn-glycero-3-phospho-L-serine + H(+) = a 1,2-diacyl-sn-glycero-3-phosphoethanolamine + CO2</text>
        <dbReference type="Rhea" id="RHEA:20828"/>
        <dbReference type="ChEBI" id="CHEBI:15378"/>
        <dbReference type="ChEBI" id="CHEBI:16526"/>
        <dbReference type="ChEBI" id="CHEBI:57262"/>
        <dbReference type="ChEBI" id="CHEBI:64612"/>
        <dbReference type="EC" id="4.1.1.65"/>
    </reaction>
</comment>
<comment type="function">
    <text evidence="12">Catalyzes the formation of phosphatidylethanolamine (PtdEtn) from phosphatidylserine (PtdSer).</text>
</comment>
<keyword evidence="11 12" id="KW-0670">Pyruvate</keyword>
<dbReference type="STRING" id="1810504.PG2T_13040"/>
<keyword evidence="10 12" id="KW-1208">Phospholipid metabolism</keyword>
<evidence type="ECO:0000256" key="1">
    <source>
        <dbReference type="ARBA" id="ARBA00005189"/>
    </source>
</evidence>
<dbReference type="AlphaFoldDB" id="A0A1B1YXV4"/>
<evidence type="ECO:0000256" key="4">
    <source>
        <dbReference type="ARBA" id="ARBA00022793"/>
    </source>
</evidence>
<accession>A0A1B1YXV4</accession>
<dbReference type="HAMAP" id="MF_00662">
    <property type="entry name" value="PS_decarb_PSD_B_type1"/>
    <property type="match status" value="1"/>
</dbReference>
<sequence length="297" mass="31988">MSWLSDQLACLPSWLLPHHAVSRLVYHLARARQPWLKQLLIDGLIRAYRVDLADAAQPDPRAYPDFVSFFTRALRDGARPLAGDEHTLVSPADGTVSACGHIDGDQLLQAKGRTFTTAELLGGDFALAGEFADGEFCTVYLAPRDYHRVHMPLAGTLRSMTHVPGRLFSVQGATARRIDRLFARNERLVCVFDTDCGPLAVVLVGALLVSSISTVWAGQINPHGARRGLWRTTYPASGEGSVSLPRGAELGHFAMGSTVILLLPPGPFAWDGAVREGSVLRCGAALGAWPSAEEAVA</sequence>
<feature type="modified residue" description="Pyruvic acid (Ser); by autocatalysis" evidence="12">
    <location>
        <position position="257"/>
    </location>
</feature>
<feature type="chain" id="PRO_5023268687" description="Phosphatidylserine decarboxylase beta chain" evidence="12">
    <location>
        <begin position="1"/>
        <end position="256"/>
    </location>
</feature>
<evidence type="ECO:0000256" key="7">
    <source>
        <dbReference type="ARBA" id="ARBA00023145"/>
    </source>
</evidence>
<feature type="active site" description="Charge relay system; for autoendoproteolytic cleavage activity" evidence="12">
    <location>
        <position position="150"/>
    </location>
</feature>
<keyword evidence="6 12" id="KW-0472">Membrane</keyword>
<dbReference type="GO" id="GO:0006646">
    <property type="term" value="P:phosphatidylethanolamine biosynthetic process"/>
    <property type="evidence" value="ECO:0007669"/>
    <property type="project" value="UniProtKB-UniRule"/>
</dbReference>
<gene>
    <name evidence="12" type="primary">psd</name>
    <name evidence="13" type="ORF">PG2T_13040</name>
</gene>
<dbReference type="InterPro" id="IPR033178">
    <property type="entry name" value="PSD_type1_pro"/>
</dbReference>
<dbReference type="Proteomes" id="UP000092952">
    <property type="component" value="Chromosome"/>
</dbReference>
<keyword evidence="9 12" id="KW-0456">Lyase</keyword>
<evidence type="ECO:0000313" key="14">
    <source>
        <dbReference type="Proteomes" id="UP000092952"/>
    </source>
</evidence>
<feature type="active site" description="Schiff-base intermediate with substrate; via pyruvic acid; for decarboxylase activity" evidence="12">
    <location>
        <position position="257"/>
    </location>
</feature>
<organism evidence="13 14">
    <name type="scientific">Immundisolibacter cernigliae</name>
    <dbReference type="NCBI Taxonomy" id="1810504"/>
    <lineage>
        <taxon>Bacteria</taxon>
        <taxon>Pseudomonadati</taxon>
        <taxon>Pseudomonadota</taxon>
        <taxon>Gammaproteobacteria</taxon>
        <taxon>Immundisolibacterales</taxon>
        <taxon>Immundisolibacteraceae</taxon>
        <taxon>Immundisolibacter</taxon>
    </lineage>
</organism>
<comment type="subcellular location">
    <subcellularLocation>
        <location evidence="12">Cell membrane</location>
        <topology evidence="12">Peripheral membrane protein</topology>
    </subcellularLocation>
</comment>
<keyword evidence="5 12" id="KW-0443">Lipid metabolism</keyword>
<keyword evidence="8 12" id="KW-0594">Phospholipid biosynthesis</keyword>
<keyword evidence="7 12" id="KW-0865">Zymogen</keyword>
<evidence type="ECO:0000256" key="3">
    <source>
        <dbReference type="ARBA" id="ARBA00022516"/>
    </source>
</evidence>
<comment type="pathway">
    <text evidence="1">Lipid metabolism.</text>
</comment>
<keyword evidence="4 12" id="KW-0210">Decarboxylase</keyword>
<comment type="cofactor">
    <cofactor evidence="12">
        <name>pyruvate</name>
        <dbReference type="ChEBI" id="CHEBI:15361"/>
    </cofactor>
    <text evidence="12">Binds 1 pyruvoyl group covalently per subunit.</text>
</comment>
<feature type="site" description="Cleavage (non-hydrolytic); by autocatalysis" evidence="12">
    <location>
        <begin position="256"/>
        <end position="257"/>
    </location>
</feature>
<dbReference type="PANTHER" id="PTHR10067:SF6">
    <property type="entry name" value="PHOSPHATIDYLSERINE DECARBOXYLASE PROENZYME, MITOCHONDRIAL"/>
    <property type="match status" value="1"/>
</dbReference>
<evidence type="ECO:0000256" key="5">
    <source>
        <dbReference type="ARBA" id="ARBA00023098"/>
    </source>
</evidence>
<dbReference type="GO" id="GO:0005886">
    <property type="term" value="C:plasma membrane"/>
    <property type="evidence" value="ECO:0007669"/>
    <property type="project" value="UniProtKB-SubCell"/>
</dbReference>
<dbReference type="KEGG" id="gbi:PG2T_13040"/>
<keyword evidence="3 12" id="KW-0444">Lipid biosynthesis</keyword>
<comment type="pathway">
    <text evidence="12">Phospholipid metabolism; phosphatidylethanolamine biosynthesis; phosphatidylethanolamine from CDP-diacylglycerol: step 2/2.</text>
</comment>
<reference evidence="14" key="1">
    <citation type="submission" date="2016-03" db="EMBL/GenBank/DDBJ databases">
        <title>Complete genome sequence of Solimmundus cernigliae, representing a novel lineage of polycyclic aromatic hydrocarbon degraders within the Gammaproteobacteria.</title>
        <authorList>
            <person name="Singleton D.R."/>
            <person name="Dickey A.N."/>
            <person name="Scholl E.H."/>
            <person name="Wright F.A."/>
            <person name="Aitken M.D."/>
        </authorList>
    </citation>
    <scope>NUCLEOTIDE SEQUENCE [LARGE SCALE GENOMIC DNA]</scope>
    <source>
        <strain evidence="14">TR3.2</strain>
    </source>
</reference>
<proteinExistence type="inferred from homology"/>
<name>A0A1B1YXV4_9GAMM</name>
<dbReference type="PANTHER" id="PTHR10067">
    <property type="entry name" value="PHOSPHATIDYLSERINE DECARBOXYLASE"/>
    <property type="match status" value="1"/>
</dbReference>
<evidence type="ECO:0000256" key="8">
    <source>
        <dbReference type="ARBA" id="ARBA00023209"/>
    </source>
</evidence>
<evidence type="ECO:0000256" key="12">
    <source>
        <dbReference type="HAMAP-Rule" id="MF_00662"/>
    </source>
</evidence>
<dbReference type="RefSeq" id="WP_068808389.1">
    <property type="nucleotide sequence ID" value="NZ_CP014671.1"/>
</dbReference>
<evidence type="ECO:0000313" key="13">
    <source>
        <dbReference type="EMBL" id="ANX05641.1"/>
    </source>
</evidence>
<dbReference type="NCBIfam" id="TIGR00163">
    <property type="entry name" value="PS_decarb"/>
    <property type="match status" value="1"/>
</dbReference>
<keyword evidence="14" id="KW-1185">Reference proteome</keyword>
<comment type="similarity">
    <text evidence="12">Belongs to the phosphatidylserine decarboxylase family. PSD-B subfamily. Prokaryotic type I sub-subfamily.</text>
</comment>
<evidence type="ECO:0000256" key="6">
    <source>
        <dbReference type="ARBA" id="ARBA00023136"/>
    </source>
</evidence>
<evidence type="ECO:0000256" key="9">
    <source>
        <dbReference type="ARBA" id="ARBA00023239"/>
    </source>
</evidence>
<comment type="PTM">
    <text evidence="12">Is synthesized initially as an inactive proenzyme. Formation of the active enzyme involves a self-maturation process in which the active site pyruvoyl group is generated from an internal serine residue via an autocatalytic post-translational modification. Two non-identical subunits are generated from the proenzyme in this reaction, and the pyruvate is formed at the N-terminus of the alpha chain, which is derived from the carboxyl end of the proenzyme. The autoendoproteolytic cleavage occurs by a canonical serine protease mechanism, in which the side chain hydroxyl group of the serine supplies its oxygen atom to form the C-terminus of the beta chain, while the remainder of the serine residue undergoes an oxidative deamination to produce ammonia and the pyruvoyl prosthetic group on the alpha chain. During this reaction, the Ser that is part of the protease active site of the proenzyme becomes the pyruvoyl prosthetic group, which constitutes an essential element of the active site of the mature decarboxylase.</text>
</comment>
<feature type="active site" description="Charge relay system; for autoendoproteolytic cleavage activity" evidence="12">
    <location>
        <position position="257"/>
    </location>
</feature>
<protein>
    <recommendedName>
        <fullName evidence="12">Phosphatidylserine decarboxylase proenzyme</fullName>
        <ecNumber evidence="12">4.1.1.65</ecNumber>
    </recommendedName>
    <component>
        <recommendedName>
            <fullName evidence="12">Phosphatidylserine decarboxylase alpha chain</fullName>
        </recommendedName>
    </component>
    <component>
        <recommendedName>
            <fullName evidence="12">Phosphatidylserine decarboxylase beta chain</fullName>
        </recommendedName>
    </component>
</protein>
<evidence type="ECO:0000256" key="11">
    <source>
        <dbReference type="ARBA" id="ARBA00023317"/>
    </source>
</evidence>
<dbReference type="InParanoid" id="A0A1B1YXV4"/>
<dbReference type="UniPathway" id="UPA00558">
    <property type="reaction ID" value="UER00616"/>
</dbReference>
<evidence type="ECO:0000256" key="2">
    <source>
        <dbReference type="ARBA" id="ARBA00022475"/>
    </source>
</evidence>